<evidence type="ECO:0008006" key="3">
    <source>
        <dbReference type="Google" id="ProtNLM"/>
    </source>
</evidence>
<evidence type="ECO:0000313" key="2">
    <source>
        <dbReference type="Proteomes" id="UP001159363"/>
    </source>
</evidence>
<accession>A0ABQ9GJ18</accession>
<gene>
    <name evidence="1" type="ORF">PR048_028343</name>
</gene>
<reference evidence="1 2" key="1">
    <citation type="submission" date="2023-02" db="EMBL/GenBank/DDBJ databases">
        <title>LHISI_Scaffold_Assembly.</title>
        <authorList>
            <person name="Stuart O.P."/>
            <person name="Cleave R."/>
            <person name="Magrath M.J.L."/>
            <person name="Mikheyev A.S."/>
        </authorList>
    </citation>
    <scope>NUCLEOTIDE SEQUENCE [LARGE SCALE GENOMIC DNA]</scope>
    <source>
        <strain evidence="1">Daus_M_001</strain>
        <tissue evidence="1">Leg muscle</tissue>
    </source>
</reference>
<dbReference type="Proteomes" id="UP001159363">
    <property type="component" value="Chromosome 11"/>
</dbReference>
<proteinExistence type="predicted"/>
<protein>
    <recommendedName>
        <fullName evidence="3">Caspase family p20 domain-containing protein</fullName>
    </recommendedName>
</protein>
<organism evidence="1 2">
    <name type="scientific">Dryococelus australis</name>
    <dbReference type="NCBI Taxonomy" id="614101"/>
    <lineage>
        <taxon>Eukaryota</taxon>
        <taxon>Metazoa</taxon>
        <taxon>Ecdysozoa</taxon>
        <taxon>Arthropoda</taxon>
        <taxon>Hexapoda</taxon>
        <taxon>Insecta</taxon>
        <taxon>Pterygota</taxon>
        <taxon>Neoptera</taxon>
        <taxon>Polyneoptera</taxon>
        <taxon>Phasmatodea</taxon>
        <taxon>Verophasmatodea</taxon>
        <taxon>Anareolatae</taxon>
        <taxon>Phasmatidae</taxon>
        <taxon>Eurycanthinae</taxon>
        <taxon>Dryococelus</taxon>
    </lineage>
</organism>
<sequence length="77" mass="8638">MILSKGKYSKKEFGNDLPSGSVLAVTPNGNDLTNSSVSAMTPKGYITKEEFCNFLRHFNSRRIPGKVLFIFYGHRSH</sequence>
<name>A0ABQ9GJ18_9NEOP</name>
<dbReference type="EMBL" id="JARBHB010000012">
    <property type="protein sequence ID" value="KAJ8872003.1"/>
    <property type="molecule type" value="Genomic_DNA"/>
</dbReference>
<evidence type="ECO:0000313" key="1">
    <source>
        <dbReference type="EMBL" id="KAJ8872003.1"/>
    </source>
</evidence>
<keyword evidence="2" id="KW-1185">Reference proteome</keyword>
<comment type="caution">
    <text evidence="1">The sequence shown here is derived from an EMBL/GenBank/DDBJ whole genome shotgun (WGS) entry which is preliminary data.</text>
</comment>